<keyword evidence="4" id="KW-1185">Reference proteome</keyword>
<accession>A0A939DZN8</accession>
<comment type="caution">
    <text evidence="3">The sequence shown here is derived from an EMBL/GenBank/DDBJ whole genome shotgun (WGS) entry which is preliminary data.</text>
</comment>
<proteinExistence type="inferred from homology"/>
<dbReference type="Pfam" id="PF00437">
    <property type="entry name" value="T2SSE"/>
    <property type="match status" value="1"/>
</dbReference>
<comment type="similarity">
    <text evidence="1">Belongs to the GSP E family.</text>
</comment>
<gene>
    <name evidence="3" type="ORF">JZY06_03985</name>
</gene>
<reference evidence="3" key="1">
    <citation type="submission" date="2021-03" db="EMBL/GenBank/DDBJ databases">
        <authorList>
            <person name="Sun Q."/>
        </authorList>
    </citation>
    <scope>NUCLEOTIDE SEQUENCE</scope>
    <source>
        <strain evidence="3">CCM 8862</strain>
    </source>
</reference>
<dbReference type="Gene3D" id="3.30.450.380">
    <property type="match status" value="1"/>
</dbReference>
<protein>
    <submittedName>
        <fullName evidence="3">TadA family conjugal transfer-associated ATPase</fullName>
    </submittedName>
</protein>
<dbReference type="AlphaFoldDB" id="A0A939DZN8"/>
<name>A0A939DZN8_9CORY</name>
<dbReference type="RefSeq" id="WP_207118516.1">
    <property type="nucleotide sequence ID" value="NZ_JAFLEQ010000008.1"/>
</dbReference>
<evidence type="ECO:0000313" key="3">
    <source>
        <dbReference type="EMBL" id="MBN9643785.1"/>
    </source>
</evidence>
<dbReference type="Gene3D" id="3.40.50.300">
    <property type="entry name" value="P-loop containing nucleotide triphosphate hydrolases"/>
    <property type="match status" value="1"/>
</dbReference>
<dbReference type="InterPro" id="IPR022399">
    <property type="entry name" value="TadA-like_ATPase"/>
</dbReference>
<dbReference type="InterPro" id="IPR001482">
    <property type="entry name" value="T2SS/T4SS_dom"/>
</dbReference>
<dbReference type="InterPro" id="IPR027417">
    <property type="entry name" value="P-loop_NTPase"/>
</dbReference>
<dbReference type="PANTHER" id="PTHR30486:SF6">
    <property type="entry name" value="TYPE IV PILUS RETRACTATION ATPASE PILT"/>
    <property type="match status" value="1"/>
</dbReference>
<dbReference type="CDD" id="cd01130">
    <property type="entry name" value="VirB11-like_ATPase"/>
    <property type="match status" value="1"/>
</dbReference>
<evidence type="ECO:0000256" key="1">
    <source>
        <dbReference type="ARBA" id="ARBA00006611"/>
    </source>
</evidence>
<dbReference type="Proteomes" id="UP000664332">
    <property type="component" value="Unassembled WGS sequence"/>
</dbReference>
<evidence type="ECO:0000313" key="4">
    <source>
        <dbReference type="Proteomes" id="UP000664332"/>
    </source>
</evidence>
<dbReference type="GO" id="GO:0016887">
    <property type="term" value="F:ATP hydrolysis activity"/>
    <property type="evidence" value="ECO:0007669"/>
    <property type="project" value="InterPro"/>
</dbReference>
<dbReference type="NCBIfam" id="TIGR03819">
    <property type="entry name" value="heli_sec_ATPase"/>
    <property type="match status" value="1"/>
</dbReference>
<evidence type="ECO:0000259" key="2">
    <source>
        <dbReference type="Pfam" id="PF00437"/>
    </source>
</evidence>
<dbReference type="SUPFAM" id="SSF52540">
    <property type="entry name" value="P-loop containing nucleoside triphosphate hydrolases"/>
    <property type="match status" value="1"/>
</dbReference>
<feature type="domain" description="Bacterial type II secretion system protein E" evidence="2">
    <location>
        <begin position="59"/>
        <end position="338"/>
    </location>
</feature>
<dbReference type="EMBL" id="JAFLEQ010000008">
    <property type="protein sequence ID" value="MBN9643785.1"/>
    <property type="molecule type" value="Genomic_DNA"/>
</dbReference>
<organism evidence="3 4">
    <name type="scientific">Corynebacterium mendelii</name>
    <dbReference type="NCBI Taxonomy" id="2765362"/>
    <lineage>
        <taxon>Bacteria</taxon>
        <taxon>Bacillati</taxon>
        <taxon>Actinomycetota</taxon>
        <taxon>Actinomycetes</taxon>
        <taxon>Mycobacteriales</taxon>
        <taxon>Corynebacteriaceae</taxon>
        <taxon>Corynebacterium</taxon>
    </lineage>
</organism>
<sequence length="399" mass="41618">MREIDDLVSAVQSRLAGLDHTPDEPEIAALVRQQAGVISDLDLLAVLRRLRHDSVGCGVLEQILAVDGVTDVVVTGPDNVFFDRGQGLVRSAVRFADDAAVRRLATRLIVSCGRRLDDAQPFGNGRIRRADGTAVRVHALLSPPSDSGTCLSLRVLRQATTSLAALQRSGTMPPLVATVLAAVVRHRRALLVCGGTGSGKTTVLGALLGQVDPAERIIIIEDTAELKPVHPHTVSLVAQAANAEGSGAITMSALVKQALRMRPDRIVVGEIRGAEIVDLLAALNTGHEGGAGTVHANSLAEIPARMQALGGLGGLDGKALDAQLAAAIDVVVSMRRTRHGRIIDQIGLLSRTTPVTVQPVWDHRRGILDGFTDFAAGLGLDPAGPAATPGFPGAGKGHP</sequence>
<dbReference type="PANTHER" id="PTHR30486">
    <property type="entry name" value="TWITCHING MOTILITY PROTEIN PILT"/>
    <property type="match status" value="1"/>
</dbReference>
<dbReference type="InterPro" id="IPR050921">
    <property type="entry name" value="T4SS_GSP_E_ATPase"/>
</dbReference>